<dbReference type="Gene3D" id="3.40.140.10">
    <property type="entry name" value="Cytidine Deaminase, domain 2"/>
    <property type="match status" value="1"/>
</dbReference>
<dbReference type="SUPFAM" id="SSF53927">
    <property type="entry name" value="Cytidine deaminase-like"/>
    <property type="match status" value="1"/>
</dbReference>
<dbReference type="GO" id="GO:0052717">
    <property type="term" value="F:tRNA-specific adenosine-34 deaminase activity"/>
    <property type="evidence" value="ECO:0007669"/>
    <property type="project" value="UniProtKB-EC"/>
</dbReference>
<dbReference type="Proteomes" id="UP000237968">
    <property type="component" value="Unassembled WGS sequence"/>
</dbReference>
<dbReference type="AlphaFoldDB" id="A0A2S9YF34"/>
<name>A0A2S9YF34_9BACT</name>
<reference evidence="2 3" key="1">
    <citation type="submission" date="2018-03" db="EMBL/GenBank/DDBJ databases">
        <title>Draft Genome Sequences of the Obligatory Marine Myxobacteria Enhygromyxa salina SWB005.</title>
        <authorList>
            <person name="Poehlein A."/>
            <person name="Moghaddam J.A."/>
            <person name="Harms H."/>
            <person name="Alanjari M."/>
            <person name="Koenig G.M."/>
            <person name="Daniel R."/>
            <person name="Schaeberle T.F."/>
        </authorList>
    </citation>
    <scope>NUCLEOTIDE SEQUENCE [LARGE SCALE GENOMIC DNA]</scope>
    <source>
        <strain evidence="2 3">SWB005</strain>
    </source>
</reference>
<evidence type="ECO:0000313" key="3">
    <source>
        <dbReference type="Proteomes" id="UP000237968"/>
    </source>
</evidence>
<feature type="domain" description="CMP/dCMP-type deaminase" evidence="1">
    <location>
        <begin position="6"/>
        <end position="131"/>
    </location>
</feature>
<dbReference type="InterPro" id="IPR002125">
    <property type="entry name" value="CMP_dCMP_dom"/>
</dbReference>
<dbReference type="PANTHER" id="PTHR11079:SF162">
    <property type="entry name" value="RIBOFLAVIN BIOSYNTHESIS PROTEIN PYRD, CHLOROPLASTIC"/>
    <property type="match status" value="1"/>
</dbReference>
<accession>A0A2S9YF34</accession>
<proteinExistence type="predicted"/>
<dbReference type="EMBL" id="PVNK01000073">
    <property type="protein sequence ID" value="PRQ03641.1"/>
    <property type="molecule type" value="Genomic_DNA"/>
</dbReference>
<keyword evidence="3" id="KW-1185">Reference proteome</keyword>
<organism evidence="2 3">
    <name type="scientific">Enhygromyxa salina</name>
    <dbReference type="NCBI Taxonomy" id="215803"/>
    <lineage>
        <taxon>Bacteria</taxon>
        <taxon>Pseudomonadati</taxon>
        <taxon>Myxococcota</taxon>
        <taxon>Polyangia</taxon>
        <taxon>Nannocystales</taxon>
        <taxon>Nannocystaceae</taxon>
        <taxon>Enhygromyxa</taxon>
    </lineage>
</organism>
<dbReference type="RefSeq" id="WP_181197464.1">
    <property type="nucleotide sequence ID" value="NZ_PVNK01000073.1"/>
</dbReference>
<dbReference type="PANTHER" id="PTHR11079">
    <property type="entry name" value="CYTOSINE DEAMINASE FAMILY MEMBER"/>
    <property type="match status" value="1"/>
</dbReference>
<dbReference type="EC" id="3.5.4.33" evidence="2"/>
<evidence type="ECO:0000313" key="2">
    <source>
        <dbReference type="EMBL" id="PRQ03641.1"/>
    </source>
</evidence>
<keyword evidence="2" id="KW-0378">Hydrolase</keyword>
<dbReference type="Pfam" id="PF00383">
    <property type="entry name" value="dCMP_cyt_deam_1"/>
    <property type="match status" value="1"/>
</dbReference>
<dbReference type="CDD" id="cd01285">
    <property type="entry name" value="nucleoside_deaminase"/>
    <property type="match status" value="1"/>
</dbReference>
<dbReference type="InterPro" id="IPR016193">
    <property type="entry name" value="Cytidine_deaminase-like"/>
</dbReference>
<evidence type="ECO:0000259" key="1">
    <source>
        <dbReference type="PROSITE" id="PS51747"/>
    </source>
</evidence>
<dbReference type="PROSITE" id="PS51747">
    <property type="entry name" value="CYT_DCMP_DEAMINASES_2"/>
    <property type="match status" value="1"/>
</dbReference>
<sequence length="166" mass="17663">MTPASPTDRQLLARAVELALANEARGGLPVGALVALDGRVIAEGASEVPGPPYHPGRHAEMQALAQVELGLWPRAAEMTVVTTLEPCLMCFGACLLHGIGRIVFGARDERGGARFIRPHLPPYYRTGTGQIGGPAWIGPLDPRTCDPLYQRTDEVFAKLPCGIEGS</sequence>
<gene>
    <name evidence="2" type="primary">tadA_1</name>
    <name evidence="2" type="ORF">ENSA5_13960</name>
</gene>
<comment type="caution">
    <text evidence="2">The sequence shown here is derived from an EMBL/GenBank/DDBJ whole genome shotgun (WGS) entry which is preliminary data.</text>
</comment>
<protein>
    <submittedName>
        <fullName evidence="2">tRNA-specific adenosine deaminase</fullName>
        <ecNumber evidence="2">3.5.4.33</ecNumber>
    </submittedName>
</protein>